<comment type="caution">
    <text evidence="11">The sequence shown here is derived from an EMBL/GenBank/DDBJ whole genome shotgun (WGS) entry which is preliminary data.</text>
</comment>
<name>A0ABT9WN65_9BACI</name>
<evidence type="ECO:0000256" key="7">
    <source>
        <dbReference type="ARBA" id="ARBA00023159"/>
    </source>
</evidence>
<accession>A0ABT9WN65</accession>
<evidence type="ECO:0000313" key="11">
    <source>
        <dbReference type="EMBL" id="MDQ0174225.1"/>
    </source>
</evidence>
<dbReference type="Pfam" id="PF00072">
    <property type="entry name" value="Response_reg"/>
    <property type="match status" value="1"/>
</dbReference>
<evidence type="ECO:0000256" key="1">
    <source>
        <dbReference type="ARBA" id="ARBA00004496"/>
    </source>
</evidence>
<dbReference type="PIRSF" id="PIRSF006171">
    <property type="entry name" value="RR_citrat_malat"/>
    <property type="match status" value="1"/>
</dbReference>
<keyword evidence="8" id="KW-0804">Transcription</keyword>
<evidence type="ECO:0000256" key="2">
    <source>
        <dbReference type="ARBA" id="ARBA00022490"/>
    </source>
</evidence>
<keyword evidence="4" id="KW-0902">Two-component regulatory system</keyword>
<keyword evidence="2" id="KW-0963">Cytoplasm</keyword>
<evidence type="ECO:0000256" key="6">
    <source>
        <dbReference type="ARBA" id="ARBA00023125"/>
    </source>
</evidence>
<dbReference type="SMART" id="SM00448">
    <property type="entry name" value="REC"/>
    <property type="match status" value="1"/>
</dbReference>
<protein>
    <submittedName>
        <fullName evidence="11">CitB family two-component system response regulator MalR</fullName>
    </submittedName>
</protein>
<comment type="subcellular location">
    <subcellularLocation>
        <location evidence="1">Cytoplasm</location>
    </subcellularLocation>
</comment>
<sequence length="242" mass="27915">MNEVIIVEDDPMVAMINQQFVERYGGFKIAATVKSISELWDVLNEKIPDLILLDVFLPGETGINFLQTVRQKQLSIPIILITAANDIPTIKKALEYGVIDFLIKPFTYERFHVAMEKFSQYYSLTTKLKKTDQETLDQILITDACSLQLTHHEDELASTLPKGLSRLTLKKILRAVMRQTNCFSTEEIANLVDLSRISTKKYLLYLNKLGYLREELKYLTVGRPITVYHIVFENEHIIKPYL</sequence>
<dbReference type="InterPro" id="IPR011006">
    <property type="entry name" value="CheY-like_superfamily"/>
</dbReference>
<dbReference type="RefSeq" id="WP_307225527.1">
    <property type="nucleotide sequence ID" value="NZ_JAUSTT010000001.1"/>
</dbReference>
<dbReference type="Gene3D" id="3.40.50.2300">
    <property type="match status" value="1"/>
</dbReference>
<feature type="modified residue" description="4-aspartylphosphate" evidence="9">
    <location>
        <position position="54"/>
    </location>
</feature>
<keyword evidence="3 9" id="KW-0597">Phosphoprotein</keyword>
<keyword evidence="7" id="KW-0010">Activator</keyword>
<dbReference type="InterPro" id="IPR001789">
    <property type="entry name" value="Sig_transdc_resp-reg_receiver"/>
</dbReference>
<dbReference type="InterPro" id="IPR024187">
    <property type="entry name" value="Sig_transdc_resp-reg_cit/mal"/>
</dbReference>
<keyword evidence="12" id="KW-1185">Reference proteome</keyword>
<evidence type="ECO:0000313" key="12">
    <source>
        <dbReference type="Proteomes" id="UP001223586"/>
    </source>
</evidence>
<keyword evidence="5" id="KW-0805">Transcription regulation</keyword>
<evidence type="ECO:0000256" key="8">
    <source>
        <dbReference type="ARBA" id="ARBA00023163"/>
    </source>
</evidence>
<evidence type="ECO:0000256" key="9">
    <source>
        <dbReference type="PROSITE-ProRule" id="PRU00169"/>
    </source>
</evidence>
<dbReference type="PANTHER" id="PTHR45526:SF1">
    <property type="entry name" value="TRANSCRIPTIONAL REGULATORY PROTEIN DCUR-RELATED"/>
    <property type="match status" value="1"/>
</dbReference>
<gene>
    <name evidence="11" type="ORF">J2S08_000056</name>
</gene>
<evidence type="ECO:0000259" key="10">
    <source>
        <dbReference type="PROSITE" id="PS50110"/>
    </source>
</evidence>
<evidence type="ECO:0000256" key="3">
    <source>
        <dbReference type="ARBA" id="ARBA00022553"/>
    </source>
</evidence>
<keyword evidence="6" id="KW-0238">DNA-binding</keyword>
<dbReference type="EMBL" id="JAUSTT010000001">
    <property type="protein sequence ID" value="MDQ0174225.1"/>
    <property type="molecule type" value="Genomic_DNA"/>
</dbReference>
<dbReference type="PROSITE" id="PS50110">
    <property type="entry name" value="RESPONSE_REGULATORY"/>
    <property type="match status" value="1"/>
</dbReference>
<dbReference type="SUPFAM" id="SSF52172">
    <property type="entry name" value="CheY-like"/>
    <property type="match status" value="1"/>
</dbReference>
<proteinExistence type="predicted"/>
<dbReference type="InterPro" id="IPR051271">
    <property type="entry name" value="2C-system_Tx_regulators"/>
</dbReference>
<reference evidence="11 12" key="1">
    <citation type="submission" date="2023-07" db="EMBL/GenBank/DDBJ databases">
        <title>Genomic Encyclopedia of Type Strains, Phase IV (KMG-IV): sequencing the most valuable type-strain genomes for metagenomic binning, comparative biology and taxonomic classification.</title>
        <authorList>
            <person name="Goeker M."/>
        </authorList>
    </citation>
    <scope>NUCLEOTIDE SEQUENCE [LARGE SCALE GENOMIC DNA]</scope>
    <source>
        <strain evidence="11 12">DSM 23837</strain>
    </source>
</reference>
<organism evidence="11 12">
    <name type="scientific">Bacillus chungangensis</name>
    <dbReference type="NCBI Taxonomy" id="587633"/>
    <lineage>
        <taxon>Bacteria</taxon>
        <taxon>Bacillati</taxon>
        <taxon>Bacillota</taxon>
        <taxon>Bacilli</taxon>
        <taxon>Bacillales</taxon>
        <taxon>Bacillaceae</taxon>
        <taxon>Bacillus</taxon>
    </lineage>
</organism>
<dbReference type="PANTHER" id="PTHR45526">
    <property type="entry name" value="TRANSCRIPTIONAL REGULATORY PROTEIN DPIA"/>
    <property type="match status" value="1"/>
</dbReference>
<evidence type="ECO:0000256" key="5">
    <source>
        <dbReference type="ARBA" id="ARBA00023015"/>
    </source>
</evidence>
<feature type="domain" description="Response regulatory" evidence="10">
    <location>
        <begin position="3"/>
        <end position="119"/>
    </location>
</feature>
<evidence type="ECO:0000256" key="4">
    <source>
        <dbReference type="ARBA" id="ARBA00023012"/>
    </source>
</evidence>
<dbReference type="Proteomes" id="UP001223586">
    <property type="component" value="Unassembled WGS sequence"/>
</dbReference>